<gene>
    <name evidence="4" type="ORF">NQ315_016976</name>
</gene>
<evidence type="ECO:0000256" key="2">
    <source>
        <dbReference type="ARBA" id="ARBA00023108"/>
    </source>
</evidence>
<dbReference type="AlphaFoldDB" id="A0AAV8VXX3"/>
<dbReference type="Pfam" id="PF06585">
    <property type="entry name" value="JHBP"/>
    <property type="match status" value="1"/>
</dbReference>
<evidence type="ECO:0000313" key="4">
    <source>
        <dbReference type="EMBL" id="KAJ8919069.1"/>
    </source>
</evidence>
<dbReference type="GO" id="GO:0007623">
    <property type="term" value="P:circadian rhythm"/>
    <property type="evidence" value="ECO:0007669"/>
    <property type="project" value="UniProtKB-ARBA"/>
</dbReference>
<dbReference type="Proteomes" id="UP001159042">
    <property type="component" value="Unassembled WGS sequence"/>
</dbReference>
<keyword evidence="2" id="KW-0090">Biological rhythms</keyword>
<evidence type="ECO:0000313" key="5">
    <source>
        <dbReference type="Proteomes" id="UP001159042"/>
    </source>
</evidence>
<dbReference type="InterPro" id="IPR038606">
    <property type="entry name" value="To_sf"/>
</dbReference>
<dbReference type="InterPro" id="IPR010562">
    <property type="entry name" value="Haemolymph_juvenile_hormone-bd"/>
</dbReference>
<dbReference type="SMART" id="SM00700">
    <property type="entry name" value="JHBP"/>
    <property type="match status" value="1"/>
</dbReference>
<comment type="caution">
    <text evidence="4">The sequence shown here is derived from an EMBL/GenBank/DDBJ whole genome shotgun (WGS) entry which is preliminary data.</text>
</comment>
<keyword evidence="1" id="KW-0732">Signal</keyword>
<protein>
    <recommendedName>
        <fullName evidence="6">Protein takeout</fullName>
    </recommendedName>
</protein>
<evidence type="ECO:0000256" key="3">
    <source>
        <dbReference type="ARBA" id="ARBA00060902"/>
    </source>
</evidence>
<evidence type="ECO:0000256" key="1">
    <source>
        <dbReference type="ARBA" id="ARBA00022729"/>
    </source>
</evidence>
<comment type="similarity">
    <text evidence="3">Belongs to the TO family.</text>
</comment>
<evidence type="ECO:0008006" key="6">
    <source>
        <dbReference type="Google" id="ProtNLM"/>
    </source>
</evidence>
<dbReference type="EMBL" id="JANEYG010000021">
    <property type="protein sequence ID" value="KAJ8919069.1"/>
    <property type="molecule type" value="Genomic_DNA"/>
</dbReference>
<reference evidence="4 5" key="1">
    <citation type="journal article" date="2023" name="Insect Mol. Biol.">
        <title>Genome sequencing provides insights into the evolution of gene families encoding plant cell wall-degrading enzymes in longhorned beetles.</title>
        <authorList>
            <person name="Shin N.R."/>
            <person name="Okamura Y."/>
            <person name="Kirsch R."/>
            <person name="Pauchet Y."/>
        </authorList>
    </citation>
    <scope>NUCLEOTIDE SEQUENCE [LARGE SCALE GENOMIC DNA]</scope>
    <source>
        <strain evidence="4">EAD_L_NR</strain>
    </source>
</reference>
<organism evidence="4 5">
    <name type="scientific">Exocentrus adspersus</name>
    <dbReference type="NCBI Taxonomy" id="1586481"/>
    <lineage>
        <taxon>Eukaryota</taxon>
        <taxon>Metazoa</taxon>
        <taxon>Ecdysozoa</taxon>
        <taxon>Arthropoda</taxon>
        <taxon>Hexapoda</taxon>
        <taxon>Insecta</taxon>
        <taxon>Pterygota</taxon>
        <taxon>Neoptera</taxon>
        <taxon>Endopterygota</taxon>
        <taxon>Coleoptera</taxon>
        <taxon>Polyphaga</taxon>
        <taxon>Cucujiformia</taxon>
        <taxon>Chrysomeloidea</taxon>
        <taxon>Cerambycidae</taxon>
        <taxon>Lamiinae</taxon>
        <taxon>Acanthocinini</taxon>
        <taxon>Exocentrus</taxon>
    </lineage>
</organism>
<accession>A0AAV8VXX3</accession>
<sequence>MIKQPREVFVNCSTHSVQSLFNEIPKGVPEIGLQRLDPLYVPIINILQGGGGPVTVNASLSNVTVLGFGRTNIVHNSVDPKTYDFYTKLHLPRLRIDGNYDLFGRILVIPLKGKGSCWFDASDLEIVVKSDVIMERHDGFQFFNVTKVHVKFSIGGLKLHMYNLFDGIKALEDSTNAYLNANWRPVAESLSPILSKTIEDIMIDILQKVFDNIPANFFLGDLDP</sequence>
<dbReference type="PANTHER" id="PTHR11008:SF25">
    <property type="entry name" value="IP09473P-RELATED"/>
    <property type="match status" value="1"/>
</dbReference>
<dbReference type="Gene3D" id="3.15.10.30">
    <property type="entry name" value="Haemolymph juvenile hormone binding protein"/>
    <property type="match status" value="1"/>
</dbReference>
<dbReference type="GO" id="GO:0005615">
    <property type="term" value="C:extracellular space"/>
    <property type="evidence" value="ECO:0007669"/>
    <property type="project" value="TreeGrafter"/>
</dbReference>
<keyword evidence="5" id="KW-1185">Reference proteome</keyword>
<dbReference type="PANTHER" id="PTHR11008">
    <property type="entry name" value="PROTEIN TAKEOUT-LIKE PROTEIN"/>
    <property type="match status" value="1"/>
</dbReference>
<proteinExistence type="inferred from homology"/>
<dbReference type="FunFam" id="3.15.10.30:FF:000001">
    <property type="entry name" value="Takeout-like protein 1"/>
    <property type="match status" value="1"/>
</dbReference>
<name>A0AAV8VXX3_9CUCU</name>